<dbReference type="CDD" id="cd06261">
    <property type="entry name" value="TM_PBP2"/>
    <property type="match status" value="1"/>
</dbReference>
<feature type="transmembrane region" description="Helical" evidence="7">
    <location>
        <begin position="73"/>
        <end position="97"/>
    </location>
</feature>
<organism evidence="9 10">
    <name type="scientific">Ureibacillus suwonensis</name>
    <dbReference type="NCBI Taxonomy" id="313007"/>
    <lineage>
        <taxon>Bacteria</taxon>
        <taxon>Bacillati</taxon>
        <taxon>Bacillota</taxon>
        <taxon>Bacilli</taxon>
        <taxon>Bacillales</taxon>
        <taxon>Caryophanaceae</taxon>
        <taxon>Ureibacillus</taxon>
    </lineage>
</organism>
<evidence type="ECO:0000256" key="6">
    <source>
        <dbReference type="ARBA" id="ARBA00023136"/>
    </source>
</evidence>
<dbReference type="InterPro" id="IPR035906">
    <property type="entry name" value="MetI-like_sf"/>
</dbReference>
<feature type="transmembrane region" description="Helical" evidence="7">
    <location>
        <begin position="135"/>
        <end position="154"/>
    </location>
</feature>
<feature type="transmembrane region" description="Helical" evidence="7">
    <location>
        <begin position="109"/>
        <end position="129"/>
    </location>
</feature>
<dbReference type="PANTHER" id="PTHR30151">
    <property type="entry name" value="ALKANE SULFONATE ABC TRANSPORTER-RELATED, MEMBRANE SUBUNIT"/>
    <property type="match status" value="1"/>
</dbReference>
<feature type="domain" description="ABC transmembrane type-1" evidence="8">
    <location>
        <begin position="69"/>
        <end position="253"/>
    </location>
</feature>
<protein>
    <submittedName>
        <fullName evidence="9">ABC transporter permease</fullName>
    </submittedName>
</protein>
<evidence type="ECO:0000256" key="7">
    <source>
        <dbReference type="RuleBase" id="RU363032"/>
    </source>
</evidence>
<feature type="transmembrane region" description="Helical" evidence="7">
    <location>
        <begin position="21"/>
        <end position="46"/>
    </location>
</feature>
<dbReference type="PANTHER" id="PTHR30151:SF38">
    <property type="entry name" value="ALIPHATIC SULFONATES TRANSPORT PERMEASE PROTEIN SSUC-RELATED"/>
    <property type="match status" value="1"/>
</dbReference>
<feature type="transmembrane region" description="Helical" evidence="7">
    <location>
        <begin position="231"/>
        <end position="252"/>
    </location>
</feature>
<evidence type="ECO:0000256" key="3">
    <source>
        <dbReference type="ARBA" id="ARBA00022475"/>
    </source>
</evidence>
<evidence type="ECO:0000256" key="1">
    <source>
        <dbReference type="ARBA" id="ARBA00004651"/>
    </source>
</evidence>
<evidence type="ECO:0000256" key="4">
    <source>
        <dbReference type="ARBA" id="ARBA00022692"/>
    </source>
</evidence>
<accession>A0ABW0RFC0</accession>
<dbReference type="Gene3D" id="1.10.3720.10">
    <property type="entry name" value="MetI-like"/>
    <property type="match status" value="1"/>
</dbReference>
<dbReference type="RefSeq" id="WP_390310016.1">
    <property type="nucleotide sequence ID" value="NZ_JBHSNQ010000171.1"/>
</dbReference>
<keyword evidence="4 7" id="KW-0812">Transmembrane</keyword>
<comment type="similarity">
    <text evidence="7">Belongs to the binding-protein-dependent transport system permease family.</text>
</comment>
<dbReference type="SUPFAM" id="SSF161098">
    <property type="entry name" value="MetI-like"/>
    <property type="match status" value="1"/>
</dbReference>
<dbReference type="InterPro" id="IPR000515">
    <property type="entry name" value="MetI-like"/>
</dbReference>
<dbReference type="Pfam" id="PF00528">
    <property type="entry name" value="BPD_transp_1"/>
    <property type="match status" value="1"/>
</dbReference>
<keyword evidence="5 7" id="KW-1133">Transmembrane helix</keyword>
<sequence>MKQPIASGKKARKSTAAWGKGLVFPLVVIIIWQIVSSSGLVSVTVLPSPLQIVTTFYHLIISGVLLEHLQISIYRAAAGFLLGGSIALILGFLVGFSKQFESYLDPTMQMLRTIPSLAVTPLFILWFGFDELSKILLIAFASFFPLYVNTYNGIRSVDMRLFEVAQVLEFNRWKKLTKLILPSALGHILVGIRLSLGIAWLSLVVAELMGSSSGVGYMIMDARQFSQTDKVFVGIIIFGVVGKLTDSLVRLLEKKLLKWQTNFEGVE</sequence>
<evidence type="ECO:0000256" key="2">
    <source>
        <dbReference type="ARBA" id="ARBA00022448"/>
    </source>
</evidence>
<name>A0ABW0RFC0_9BACL</name>
<gene>
    <name evidence="9" type="ORF">ACFPOH_12820</name>
</gene>
<evidence type="ECO:0000259" key="8">
    <source>
        <dbReference type="PROSITE" id="PS50928"/>
    </source>
</evidence>
<comment type="subcellular location">
    <subcellularLocation>
        <location evidence="1 7">Cell membrane</location>
        <topology evidence="1 7">Multi-pass membrane protein</topology>
    </subcellularLocation>
</comment>
<dbReference type="Proteomes" id="UP001595978">
    <property type="component" value="Unassembled WGS sequence"/>
</dbReference>
<keyword evidence="6 7" id="KW-0472">Membrane</keyword>
<evidence type="ECO:0000313" key="10">
    <source>
        <dbReference type="Proteomes" id="UP001595978"/>
    </source>
</evidence>
<reference evidence="10" key="1">
    <citation type="journal article" date="2019" name="Int. J. Syst. Evol. Microbiol.">
        <title>The Global Catalogue of Microorganisms (GCM) 10K type strain sequencing project: providing services to taxonomists for standard genome sequencing and annotation.</title>
        <authorList>
            <consortium name="The Broad Institute Genomics Platform"/>
            <consortium name="The Broad Institute Genome Sequencing Center for Infectious Disease"/>
            <person name="Wu L."/>
            <person name="Ma J."/>
        </authorList>
    </citation>
    <scope>NUCLEOTIDE SEQUENCE [LARGE SCALE GENOMIC DNA]</scope>
    <source>
        <strain evidence="10">CCUG 56331</strain>
    </source>
</reference>
<keyword evidence="10" id="KW-1185">Reference proteome</keyword>
<proteinExistence type="inferred from homology"/>
<evidence type="ECO:0000256" key="5">
    <source>
        <dbReference type="ARBA" id="ARBA00022989"/>
    </source>
</evidence>
<keyword evidence="2 7" id="KW-0813">Transport</keyword>
<feature type="transmembrane region" description="Helical" evidence="7">
    <location>
        <begin position="198"/>
        <end position="219"/>
    </location>
</feature>
<dbReference type="EMBL" id="JBHSNQ010000171">
    <property type="protein sequence ID" value="MFC5542588.1"/>
    <property type="molecule type" value="Genomic_DNA"/>
</dbReference>
<dbReference type="PROSITE" id="PS50928">
    <property type="entry name" value="ABC_TM1"/>
    <property type="match status" value="1"/>
</dbReference>
<keyword evidence="3" id="KW-1003">Cell membrane</keyword>
<evidence type="ECO:0000313" key="9">
    <source>
        <dbReference type="EMBL" id="MFC5542588.1"/>
    </source>
</evidence>
<comment type="caution">
    <text evidence="9">The sequence shown here is derived from an EMBL/GenBank/DDBJ whole genome shotgun (WGS) entry which is preliminary data.</text>
</comment>